<feature type="domain" description="HTH araC/xylS-type" evidence="4">
    <location>
        <begin position="192"/>
        <end position="290"/>
    </location>
</feature>
<dbReference type="Pfam" id="PF12833">
    <property type="entry name" value="HTH_18"/>
    <property type="match status" value="1"/>
</dbReference>
<dbReference type="InterPro" id="IPR014710">
    <property type="entry name" value="RmlC-like_jellyroll"/>
</dbReference>
<accession>A0A4U1GHL4</accession>
<gene>
    <name evidence="5" type="ORF">FBD94_05140</name>
</gene>
<organism evidence="5 6">
    <name type="scientific">Pedobacter hiemivivus</name>
    <dbReference type="NCBI Taxonomy" id="2530454"/>
    <lineage>
        <taxon>Bacteria</taxon>
        <taxon>Pseudomonadati</taxon>
        <taxon>Bacteroidota</taxon>
        <taxon>Sphingobacteriia</taxon>
        <taxon>Sphingobacteriales</taxon>
        <taxon>Sphingobacteriaceae</taxon>
        <taxon>Pedobacter</taxon>
    </lineage>
</organism>
<keyword evidence="2" id="KW-0238">DNA-binding</keyword>
<dbReference type="PROSITE" id="PS01124">
    <property type="entry name" value="HTH_ARAC_FAMILY_2"/>
    <property type="match status" value="1"/>
</dbReference>
<dbReference type="Gene3D" id="2.60.120.10">
    <property type="entry name" value="Jelly Rolls"/>
    <property type="match status" value="1"/>
</dbReference>
<dbReference type="SMART" id="SM00342">
    <property type="entry name" value="HTH_ARAC"/>
    <property type="match status" value="1"/>
</dbReference>
<dbReference type="AlphaFoldDB" id="A0A4U1GHL4"/>
<dbReference type="InterPro" id="IPR011051">
    <property type="entry name" value="RmlC_Cupin_sf"/>
</dbReference>
<evidence type="ECO:0000256" key="3">
    <source>
        <dbReference type="ARBA" id="ARBA00023163"/>
    </source>
</evidence>
<proteinExistence type="predicted"/>
<protein>
    <submittedName>
        <fullName evidence="5">AraC family transcriptional regulator</fullName>
    </submittedName>
</protein>
<dbReference type="SUPFAM" id="SSF46689">
    <property type="entry name" value="Homeodomain-like"/>
    <property type="match status" value="2"/>
</dbReference>
<evidence type="ECO:0000313" key="5">
    <source>
        <dbReference type="EMBL" id="TKC63735.1"/>
    </source>
</evidence>
<evidence type="ECO:0000313" key="6">
    <source>
        <dbReference type="Proteomes" id="UP000309594"/>
    </source>
</evidence>
<dbReference type="InterPro" id="IPR018062">
    <property type="entry name" value="HTH_AraC-typ_CS"/>
</dbReference>
<dbReference type="PANTHER" id="PTHR43280:SF2">
    <property type="entry name" value="HTH-TYPE TRANSCRIPTIONAL REGULATOR EXSA"/>
    <property type="match status" value="1"/>
</dbReference>
<dbReference type="EMBL" id="SWDX01000002">
    <property type="protein sequence ID" value="TKC63735.1"/>
    <property type="molecule type" value="Genomic_DNA"/>
</dbReference>
<dbReference type="GO" id="GO:0043565">
    <property type="term" value="F:sequence-specific DNA binding"/>
    <property type="evidence" value="ECO:0007669"/>
    <property type="project" value="InterPro"/>
</dbReference>
<dbReference type="Proteomes" id="UP000309594">
    <property type="component" value="Unassembled WGS sequence"/>
</dbReference>
<evidence type="ECO:0000256" key="1">
    <source>
        <dbReference type="ARBA" id="ARBA00023015"/>
    </source>
</evidence>
<dbReference type="GO" id="GO:0003700">
    <property type="term" value="F:DNA-binding transcription factor activity"/>
    <property type="evidence" value="ECO:0007669"/>
    <property type="project" value="InterPro"/>
</dbReference>
<dbReference type="CDD" id="cd06976">
    <property type="entry name" value="cupin_MtlR-like_N"/>
    <property type="match status" value="1"/>
</dbReference>
<dbReference type="InterPro" id="IPR009057">
    <property type="entry name" value="Homeodomain-like_sf"/>
</dbReference>
<dbReference type="Gene3D" id="1.10.10.60">
    <property type="entry name" value="Homeodomain-like"/>
    <property type="match status" value="2"/>
</dbReference>
<dbReference type="PROSITE" id="PS00041">
    <property type="entry name" value="HTH_ARAC_FAMILY_1"/>
    <property type="match status" value="1"/>
</dbReference>
<reference evidence="5 6" key="1">
    <citation type="submission" date="2019-04" db="EMBL/GenBank/DDBJ databases">
        <title>Pedobacter sp. RP-1-16 sp. nov., isolated from Arctic soil.</title>
        <authorList>
            <person name="Dahal R.H."/>
            <person name="Kim D.-U."/>
        </authorList>
    </citation>
    <scope>NUCLEOTIDE SEQUENCE [LARGE SCALE GENOMIC DNA]</scope>
    <source>
        <strain evidence="5 6">RP-1-16</strain>
    </source>
</reference>
<dbReference type="InterPro" id="IPR018060">
    <property type="entry name" value="HTH_AraC"/>
</dbReference>
<keyword evidence="3" id="KW-0804">Transcription</keyword>
<evidence type="ECO:0000259" key="4">
    <source>
        <dbReference type="PROSITE" id="PS01124"/>
    </source>
</evidence>
<dbReference type="PRINTS" id="PR00032">
    <property type="entry name" value="HTHARAC"/>
</dbReference>
<comment type="caution">
    <text evidence="5">The sequence shown here is derived from an EMBL/GenBank/DDBJ whole genome shotgun (WGS) entry which is preliminary data.</text>
</comment>
<dbReference type="PANTHER" id="PTHR43280">
    <property type="entry name" value="ARAC-FAMILY TRANSCRIPTIONAL REGULATOR"/>
    <property type="match status" value="1"/>
</dbReference>
<evidence type="ECO:0000256" key="2">
    <source>
        <dbReference type="ARBA" id="ARBA00023125"/>
    </source>
</evidence>
<dbReference type="SUPFAM" id="SSF51182">
    <property type="entry name" value="RmlC-like cupins"/>
    <property type="match status" value="1"/>
</dbReference>
<keyword evidence="1" id="KW-0805">Transcription regulation</keyword>
<name>A0A4U1GHL4_9SPHI</name>
<dbReference type="InterPro" id="IPR020449">
    <property type="entry name" value="Tscrpt_reg_AraC-type_HTH"/>
</dbReference>
<sequence>MINFCAMKALHLKVPAYSKFHIDARREQVSYFANPWHFHDELEITFVIKSEGTKFIGDYISEFKPGEIILLGSRLPHYWRNHSSYYQDTAEKGAEAIIIRFNQDYAGNEFLKIPPMKPVLDLLNDAKRGIHIREPHSDLQQKLIDFLTLNESQRTIALTAILLSIATEKPYDYLCSIGYAHQYKSNDIEKIDAVYDYVLDNFKADLSLDDIALRCSMNTAAFCRYFKRKTGKTFVDFMNEIRLGNAAKLLLKGDLTIAEVAFESGFNNPSYFNRLFKRLKGVTPTAYQSQYLNTNELSNGN</sequence>